<gene>
    <name evidence="3" type="ORF">D8S82_05025</name>
</gene>
<dbReference type="GO" id="GO:0005829">
    <property type="term" value="C:cytosol"/>
    <property type="evidence" value="ECO:0007669"/>
    <property type="project" value="TreeGrafter"/>
</dbReference>
<keyword evidence="4" id="KW-1185">Reference proteome</keyword>
<keyword evidence="2 3" id="KW-0808">Transferase</keyword>
<comment type="caution">
    <text evidence="3">The sequence shown here is derived from an EMBL/GenBank/DDBJ whole genome shotgun (WGS) entry which is preliminary data.</text>
</comment>
<dbReference type="Gene3D" id="2.160.10.10">
    <property type="entry name" value="Hexapeptide repeat proteins"/>
    <property type="match status" value="1"/>
</dbReference>
<dbReference type="Proteomes" id="UP000315759">
    <property type="component" value="Unassembled WGS sequence"/>
</dbReference>
<accession>A0A544W665</accession>
<dbReference type="SUPFAM" id="SSF51161">
    <property type="entry name" value="Trimeric LpxA-like enzymes"/>
    <property type="match status" value="1"/>
</dbReference>
<name>A0A544W665_9MYCO</name>
<organism evidence="3 4">
    <name type="scientific">Mycolicibacterium hodleri</name>
    <dbReference type="NCBI Taxonomy" id="49897"/>
    <lineage>
        <taxon>Bacteria</taxon>
        <taxon>Bacillati</taxon>
        <taxon>Actinomycetota</taxon>
        <taxon>Actinomycetes</taxon>
        <taxon>Mycobacteriales</taxon>
        <taxon>Mycobacteriaceae</taxon>
        <taxon>Mycolicibacterium</taxon>
    </lineage>
</organism>
<dbReference type="AlphaFoldDB" id="A0A544W665"/>
<dbReference type="InterPro" id="IPR011004">
    <property type="entry name" value="Trimer_LpxA-like_sf"/>
</dbReference>
<dbReference type="GO" id="GO:0008374">
    <property type="term" value="F:O-acyltransferase activity"/>
    <property type="evidence" value="ECO:0007669"/>
    <property type="project" value="TreeGrafter"/>
</dbReference>
<keyword evidence="3" id="KW-0012">Acyltransferase</keyword>
<protein>
    <submittedName>
        <fullName evidence="3">Acyltransferase</fullName>
    </submittedName>
</protein>
<evidence type="ECO:0000313" key="3">
    <source>
        <dbReference type="EMBL" id="TQR87736.1"/>
    </source>
</evidence>
<dbReference type="PANTHER" id="PTHR23416:SF23">
    <property type="entry name" value="ACETYLTRANSFERASE C18B11.09C-RELATED"/>
    <property type="match status" value="1"/>
</dbReference>
<dbReference type="InterPro" id="IPR051159">
    <property type="entry name" value="Hexapeptide_acetyltransf"/>
</dbReference>
<evidence type="ECO:0000313" key="4">
    <source>
        <dbReference type="Proteomes" id="UP000315759"/>
    </source>
</evidence>
<evidence type="ECO:0000256" key="2">
    <source>
        <dbReference type="ARBA" id="ARBA00022679"/>
    </source>
</evidence>
<dbReference type="EMBL" id="VIFX01000005">
    <property type="protein sequence ID" value="TQR87736.1"/>
    <property type="molecule type" value="Genomic_DNA"/>
</dbReference>
<dbReference type="PANTHER" id="PTHR23416">
    <property type="entry name" value="SIALIC ACID SYNTHASE-RELATED"/>
    <property type="match status" value="1"/>
</dbReference>
<proteinExistence type="inferred from homology"/>
<sequence length="228" mass="24954">MFVEPQRSDPEVLAKKRAVNPNVRTPGLMEWITDDDGRIVNFRIAGETTWSRFVDLYSAWFFNNFVTYIPLHFVRQAYLRAFGASIGKDTAINRGTNVWSIRLIVIGDRVSIGFRCLLDARAGIAIGDDVIIASDTHMIAGGHDINHPDFPPAPNPPDPIVIDHHVWIASRAMILPCLIGSGAVVAAHAVVVNDIPPLGIAGGVPAKVIGKRNPDALRYSGKFKVPLF</sequence>
<reference evidence="3 4" key="1">
    <citation type="submission" date="2018-10" db="EMBL/GenBank/DDBJ databases">
        <title>Draft genome of Mycobacterium hodleri strain B.</title>
        <authorList>
            <person name="Amande T.J."/>
            <person name="Mcgenity T.J."/>
        </authorList>
    </citation>
    <scope>NUCLEOTIDE SEQUENCE [LARGE SCALE GENOMIC DNA]</scope>
    <source>
        <strain evidence="3 4">B</strain>
    </source>
</reference>
<dbReference type="CDD" id="cd04647">
    <property type="entry name" value="LbH_MAT_like"/>
    <property type="match status" value="1"/>
</dbReference>
<evidence type="ECO:0000256" key="1">
    <source>
        <dbReference type="ARBA" id="ARBA00007274"/>
    </source>
</evidence>
<comment type="similarity">
    <text evidence="1">Belongs to the transferase hexapeptide repeat family.</text>
</comment>